<name>A0A1B6LST3_9HEMI</name>
<dbReference type="AlphaFoldDB" id="A0A1B6LST3"/>
<dbReference type="PANTHER" id="PTHR28642:SF1">
    <property type="entry name" value="MEIOSIS 1 ARREST PROTEIN"/>
    <property type="match status" value="1"/>
</dbReference>
<dbReference type="PANTHER" id="PTHR28642">
    <property type="entry name" value="MEIOSIS 1 ARREST PROTEIN"/>
    <property type="match status" value="1"/>
</dbReference>
<gene>
    <name evidence="1" type="ORF">g.350</name>
</gene>
<dbReference type="GO" id="GO:0051308">
    <property type="term" value="P:male meiosis chromosome separation"/>
    <property type="evidence" value="ECO:0007669"/>
    <property type="project" value="TreeGrafter"/>
</dbReference>
<dbReference type="EMBL" id="GEBQ01013303">
    <property type="protein sequence ID" value="JAT26674.1"/>
    <property type="molecule type" value="Transcribed_RNA"/>
</dbReference>
<accession>A0A1B6LST3</accession>
<reference evidence="1" key="1">
    <citation type="submission" date="2015-11" db="EMBL/GenBank/DDBJ databases">
        <title>De novo transcriptome assembly of four potential Pierce s Disease insect vectors from Arizona vineyards.</title>
        <authorList>
            <person name="Tassone E.E."/>
        </authorList>
    </citation>
    <scope>NUCLEOTIDE SEQUENCE</scope>
</reference>
<dbReference type="GO" id="GO:0007283">
    <property type="term" value="P:spermatogenesis"/>
    <property type="evidence" value="ECO:0007669"/>
    <property type="project" value="InterPro"/>
</dbReference>
<dbReference type="GO" id="GO:0007127">
    <property type="term" value="P:meiosis I"/>
    <property type="evidence" value="ECO:0007669"/>
    <property type="project" value="InterPro"/>
</dbReference>
<dbReference type="InterPro" id="IPR033587">
    <property type="entry name" value="M1AP"/>
</dbReference>
<proteinExistence type="predicted"/>
<evidence type="ECO:0000313" key="1">
    <source>
        <dbReference type="EMBL" id="JAT26674.1"/>
    </source>
</evidence>
<feature type="non-terminal residue" evidence="1">
    <location>
        <position position="263"/>
    </location>
</feature>
<protein>
    <submittedName>
        <fullName evidence="1">Uncharacterized protein</fullName>
    </submittedName>
</protein>
<sequence length="263" mass="29809">MSSLLTNYLAQYVIIDVGIPTPTHISENILSTIQNIVCLRPNRVPAVGVALLNSTFQPVVSLSPTNTQLRRIISSLKSVMDSDRARISMEEFKDNIHIGLKKALQEFDHLLLKLEENNQKPIVGLQVTIFSMKNGFEIKFHLEQSLTLLSIHKLRKIQVIQVVTEEYLQPVNNRNYGGISSFVEYLQVPGSRLRLDELMKQWLVPRNVGQEHVRVILQDTEILCDLQECLILPSSLAQHSGQNEMLVSGEEVLQIEVTHRLPS</sequence>
<organism evidence="1">
    <name type="scientific">Graphocephala atropunctata</name>
    <dbReference type="NCBI Taxonomy" id="36148"/>
    <lineage>
        <taxon>Eukaryota</taxon>
        <taxon>Metazoa</taxon>
        <taxon>Ecdysozoa</taxon>
        <taxon>Arthropoda</taxon>
        <taxon>Hexapoda</taxon>
        <taxon>Insecta</taxon>
        <taxon>Pterygota</taxon>
        <taxon>Neoptera</taxon>
        <taxon>Paraneoptera</taxon>
        <taxon>Hemiptera</taxon>
        <taxon>Auchenorrhyncha</taxon>
        <taxon>Membracoidea</taxon>
        <taxon>Cicadellidae</taxon>
        <taxon>Cicadellinae</taxon>
        <taxon>Cicadellini</taxon>
        <taxon>Graphocephala</taxon>
    </lineage>
</organism>